<keyword evidence="4" id="KW-1185">Reference proteome</keyword>
<evidence type="ECO:0000259" key="2">
    <source>
        <dbReference type="Pfam" id="PF19904"/>
    </source>
</evidence>
<keyword evidence="1" id="KW-0812">Transmembrane</keyword>
<keyword evidence="1" id="KW-1133">Transmembrane helix</keyword>
<dbReference type="InterPro" id="IPR045957">
    <property type="entry name" value="DUF6377"/>
</dbReference>
<dbReference type="Pfam" id="PF19904">
    <property type="entry name" value="DUF6377"/>
    <property type="match status" value="1"/>
</dbReference>
<feature type="transmembrane region" description="Helical" evidence="1">
    <location>
        <begin position="335"/>
        <end position="358"/>
    </location>
</feature>
<name>A0ABR8VBJ0_9BACT</name>
<gene>
    <name evidence="3" type="ORF">H9626_07745</name>
</gene>
<dbReference type="Proteomes" id="UP000616346">
    <property type="component" value="Unassembled WGS sequence"/>
</dbReference>
<evidence type="ECO:0000256" key="1">
    <source>
        <dbReference type="SAM" id="Phobius"/>
    </source>
</evidence>
<keyword evidence="1" id="KW-0472">Membrane</keyword>
<comment type="caution">
    <text evidence="3">The sequence shown here is derived from an EMBL/GenBank/DDBJ whole genome shotgun (WGS) entry which is preliminary data.</text>
</comment>
<proteinExistence type="predicted"/>
<dbReference type="EMBL" id="JACSPQ010000006">
    <property type="protein sequence ID" value="MBD8002105.1"/>
    <property type="molecule type" value="Genomic_DNA"/>
</dbReference>
<feature type="transmembrane region" description="Helical" evidence="1">
    <location>
        <begin position="12"/>
        <end position="29"/>
    </location>
</feature>
<feature type="domain" description="DUF6377" evidence="2">
    <location>
        <begin position="264"/>
        <end position="504"/>
    </location>
</feature>
<organism evidence="3 4">
    <name type="scientific">Phocaeicola faecium</name>
    <dbReference type="NCBI Taxonomy" id="2762213"/>
    <lineage>
        <taxon>Bacteria</taxon>
        <taxon>Pseudomonadati</taxon>
        <taxon>Bacteroidota</taxon>
        <taxon>Bacteroidia</taxon>
        <taxon>Bacteroidales</taxon>
        <taxon>Bacteroidaceae</taxon>
        <taxon>Phocaeicola</taxon>
    </lineage>
</organism>
<evidence type="ECO:0000313" key="4">
    <source>
        <dbReference type="Proteomes" id="UP000616346"/>
    </source>
</evidence>
<sequence length="539" mass="62674">MGKYKSNTIRKALWRIWIIALFTPIWAYAESHSYDGILNELDEVIARKHEYRAKHEQTIAQLKQQLVAETDNAEKYKLCGELFNLYLHYQADSALHYVEEKQKYASAVSDEGVETTLIINRADAMGVMGAYNEALTELQKINRQSITPELLLSYYYALRTYYGWMADYTIVNEEKQKYIEKTACYRDSVLLLVPEGASKSISLAEKMILDSQAEQAIPILNKALSEPLDMREKAYVNYTLALVYETKNDVDMQIYYLAQTAILDLTASVREYASLQKLARVLYQQGNIERAYEYLSCSMEDAVACNARLRFLEVTEYYPIIDQAYSEKEVQEKRMGWILFLTVSILAVALVILALYLYHGMKNLSLVRQHLSLTNGQLKAVNEKLEQTGKIKEVYIARYLDRCVSYLNKLEQYRRSLEKLAMASRIEELFKAIRSEQFLRDERKNFYTEFDKSFLELFPNFIEDFNNLLTDDAQIYPKPNELLNTELRIFALIRLGVTDANSIAHFLGYSLATVYNYRSKIRNKAKGDKENFEQEVMKL</sequence>
<accession>A0ABR8VBJ0</accession>
<evidence type="ECO:0000313" key="3">
    <source>
        <dbReference type="EMBL" id="MBD8002105.1"/>
    </source>
</evidence>
<reference evidence="3 4" key="1">
    <citation type="submission" date="2020-08" db="EMBL/GenBank/DDBJ databases">
        <title>A Genomic Blueprint of the Chicken Gut Microbiome.</title>
        <authorList>
            <person name="Gilroy R."/>
            <person name="Ravi A."/>
            <person name="Getino M."/>
            <person name="Pursley I."/>
            <person name="Horton D.L."/>
            <person name="Alikhan N.-F."/>
            <person name="Baker D."/>
            <person name="Gharbi K."/>
            <person name="Hall N."/>
            <person name="Watson M."/>
            <person name="Adriaenssens E.M."/>
            <person name="Foster-Nyarko E."/>
            <person name="Jarju S."/>
            <person name="Secka A."/>
            <person name="Antonio M."/>
            <person name="Oren A."/>
            <person name="Chaudhuri R."/>
            <person name="La Ragione R.M."/>
            <person name="Hildebrand F."/>
            <person name="Pallen M.J."/>
        </authorList>
    </citation>
    <scope>NUCLEOTIDE SEQUENCE [LARGE SCALE GENOMIC DNA]</scope>
    <source>
        <strain evidence="3 4">Sa1YUN3</strain>
    </source>
</reference>
<protein>
    <recommendedName>
        <fullName evidence="2">DUF6377 domain-containing protein</fullName>
    </recommendedName>
</protein>